<keyword evidence="2" id="KW-0472">Membrane</keyword>
<feature type="compositionally biased region" description="Low complexity" evidence="1">
    <location>
        <begin position="3172"/>
        <end position="3200"/>
    </location>
</feature>
<feature type="region of interest" description="Disordered" evidence="1">
    <location>
        <begin position="926"/>
        <end position="957"/>
    </location>
</feature>
<feature type="region of interest" description="Disordered" evidence="1">
    <location>
        <begin position="2864"/>
        <end position="3006"/>
    </location>
</feature>
<keyword evidence="7" id="KW-1185">Reference proteome</keyword>
<dbReference type="InterPro" id="IPR045167">
    <property type="entry name" value="Hobbit"/>
</dbReference>
<feature type="domain" description="FMP27/BLTP2/Hobbit GFWDK motif-containing RBG unit" evidence="3">
    <location>
        <begin position="1358"/>
        <end position="1518"/>
    </location>
</feature>
<evidence type="ECO:0000259" key="4">
    <source>
        <dbReference type="SMART" id="SM01215"/>
    </source>
</evidence>
<feature type="compositionally biased region" description="Polar residues" evidence="1">
    <location>
        <begin position="2463"/>
        <end position="2473"/>
    </location>
</feature>
<dbReference type="InterPro" id="IPR019441">
    <property type="entry name" value="FMP27/BLTP2/Hobbit_GFWDK_RBG"/>
</dbReference>
<reference evidence="6 7" key="1">
    <citation type="submission" date="2015-03" db="EMBL/GenBank/DDBJ databases">
        <authorList>
            <person name="Radwan O."/>
            <person name="Al-Naeli F.A."/>
            <person name="Rendon G.A."/>
            <person name="Fields C."/>
        </authorList>
    </citation>
    <scope>NUCLEOTIDE SEQUENCE [LARGE SCALE GENOMIC DNA]</scope>
    <source>
        <strain evidence="6">CR-DP1</strain>
    </source>
</reference>
<feature type="region of interest" description="Disordered" evidence="1">
    <location>
        <begin position="93"/>
        <end position="192"/>
    </location>
</feature>
<feature type="compositionally biased region" description="Basic and acidic residues" evidence="1">
    <location>
        <begin position="2234"/>
        <end position="2246"/>
    </location>
</feature>
<sequence>MALFNPSFVFGVAVLLYLCSFVCFAILRTLTGISIQRLGYFSLRRISYTPRDGIRIDIRGLGIHMHRPTFAQPTWLSIIIDELAVTVNRTQLENSRQRDEISESASESAEPSDSSADPLLPKPEKPSNLVVPPMPTIARNGDDITTPIDPTDPFDTGSAPIGPNAAASNESKTTPGSAFPSPASASAPSDRSKMWEKLTKLKERIKKLHRNVKWLRMVDIVATNSSMNLVGVGNMQFGSFSMAVDTRSKLVDRTRFFNVRADSNLKQKQAEWSMALRSVLFTPEGKESIDIVDNATLNIHGFLFDTLDGLRDASVALKLGRVHVPVDDISMVMAKLKKEHEAAQTRAFTTPMADLKEKTEKQHDSGDEATPSLGPGFTHDFFPKLPSRVPTFNTNDDKDLMRTIADSQEFVTSILRGIKEVQFAVSYVALSKKAEAEKTDKAPIILTVSTKEVGIDLHRLDPKSPAHRMYFSSNDIAHEALAAALSISVGLHDGNGKHERLVYIPMATTTMKTTLPSKTMELVKKGSPEERNNNILFANSVITSPSVDLSPHHIPLLTRLLKPKPKRRTMKVSVPETPASTNKHPFLIARLLPKANIKFSMHEPVVRISVTPLNKVGDSDDCDLIISSTSSVSLEIESFHSAVQEMHYSLAATMRLQTNKLYYQTTGGDRLDLTQTESFDMKVQVSAAPDVYVVVNGNVQTSTIKMVRPEIIEGLRQIAHQLRQDVKVDEAKKKSKRHSSKQNPLRALPSWLLHAQLQMSDISMEVAGTDPVVSDETRGVSVQLDSLMTEYRAQRLDSLQRRTSRRRTRSRSMTPDTDIFKAAPLSPTPRRKPGSITGDGRRLSFHVKGLEAYIIESIDRTEVEPFINCPRAEITLNSTSDTHGPVFHAQISMRALLVNWSLYRHYSACVAVNVLRKAFMRIPGADGEVETPTEPEMPTSSEVEFLSPPNSPPTTAMSRGQFHHTNANTPELFTFDVTVSLVQIKATMPNDPAMLVQVYGVEAGRHRWASPFMASRLIRLYVDSPRIETVWSRILSIKAARVDYRQAKKKAANGTTEEKAVELYSEAIRFAIPYEVLLSKITENVVNSMKTVQQLHYRFKTGREDFPFDKGPEGPKLVPKISIRTRAFLFEIEDGAFEWKLGMIYQAGQVEQQQRLAREEAFALKVKMVQEEESRRNGRHRHKRGQASASTLDQRDRDRNGGSHRRGHSECVRGPCYDPENHMPCISSSTSGSFNEEEARAKLNAVHATSWKQRIDRFCAISRAQTREFRSAFWGPENIPEDIEDAEAILEVPDRAALASALLTDLQITVDKPSFPMKDLADFMHKVGKGLPKDTLYTMLVPLNIAIETSEARISLRDYPLPFIHVPPLKPGQSTKKAAFSLTTDFVIAEEYRGPQSMRAVRVDVIKPDEADFDGLKTTGYFLEVRRTVGAVKTYSNMKVDVNTALPTRITWAPCYQPAIQDMMTVIETFTKPPLDPSERVGFWDKIRLSFHSRIHIAWRGDGDVHLALKGSRDPYCLTGPGAGFIMCWRNDVRLNLNAEDDPKRFMTVNSGEYVMAIPDYSHLERETMRRQGIDNSPPMSEDATEMHSQAFQKVVMKLGGNVQWMIGLVFEQAIVNGRRNFEFAPHYNVILREPSKALPDAATGLPYDAFRGFRSSHIHLSIGVRAPVDRDWMATKPQPSRSYNTVHMTPRFFTHFYQWLSLFGGPMSLPIRQGNLWPGREKGSKKFGRHLATLKYNLLLAPLFLTHIYKHKDPDVSLDDGSMATGIKVRFDSFMLDMHQRREEFNTQDHGRKAQSRTSGIKIHAAQLDLVSTDIRAVSATMRGSDSAFSTSTADDDYDDTGSSSINKADASDKDDDGPDNSRFTIPDNDMTWIDVDDFVELDWILPSERNLDTKILPLAFSPRLTYFRQTDIDGVISGDPDRTSPFGDEPTHFCIMSYDDDPRRVQQRLVHDRLSQLHGQMDTHALSMDDAEVRAVQRHHDAESMAQLDMLRRQSEILMHKKAFLEHMLHSLAVRAGSVSAASFDSQSSGVRSGSGSGIGNGSGGPAEMPELRRQGTSIQLPTGAEFESDYNNRFVVHNLHFKWNNELRNTVLRYFDQVSLRRGLVYYLSRPAVKFILDIVEEQERAKLHAPQRTATVPAYVAGGKNHSGGSSGGAGGGGGSGGLHIPGHGHSHGKDSDQSPVQHDADEAIRRLMEDGRRILTDLSGESLANGVSTTVLGHNSSNLSVGSARDFESSNATEREGLGSGLSPGGLDPGKTKAASTRSRRASSTNSLFFTGGGDSGDNGLHTSCSSDLTSGISAGFIPQKSYHVRLVSPQIQLQSDQNQKNVVLLTSKGMELKVVEVMDKSRLSDEVSGLVQRRFLVNMDSTQFFVTHRKWFQNSQLVAMGAYGGSSYGAPLGSMWPPWVPMEVMFDFETDPFGFKRVVQKTSGMMRYDKFNTLRLKYNDEINAEKDAASDVESLSGQYENQTSAPASPSGGSAPAPAPASKEPTDSRMDHLWVDFPQARALCNSSQYYAMYVIVLDLLLYNEPTEKTRNERLEKIVLASDFSDLSGIPETVSRMQQRIKQLELIRSQFQTYPRGIAGGARSGGVSASALRRQRVALSKDLAVCEEELFFMMKAITSSQRKHDTYGGGSNGSAGQTSTPLLRWSIAARDIVWHLVRDTNEPLVELQLRDVEYHRTDNSDGSHINLIQVGKILGLNLLPNALYPEIISPYYDAKHAPLFQGQKMIQVYWYMLEAIAGITVMEDFEVNLFPMRIQLERDVGKKLLEYIFPGMNEDEAPKDASPFIIKRGEAVVSDDEDVDDDDDEDGSDEDDDDENHDAVLDNEFEYDTRPTSFMSIAGEMPPSSTALELRLRPTLTSSAQVSHHSNDRSRRGAGRHGPSSHMTTGHRRRQKSLSIRTGPGAGSGRNLLRVPTKRLSNESLRSTAPSLTPSIVRPGLIRSTTMRPGTSSGNNASTNATSDSKTSGGGGGSGGRFNLRRRDSATRQLRRRRRRGSHSDDVTKMMARANKYMAFAHINVPSVLLCLSYKGKDSRNLEDVHDLVFRMPQIEWHNKMWSNLDLVEALKKAVIRALISHTGAIIGNKLRHRPNTAAVQSKTTATASSSVILSQAAAVAGTNPAGGLTPTSTMNARPGTAGLAAGYAESFSNVSDDAASVFGAAGAVDFSRSPPRSIRSSGRSIRPRSNSRSSSVHSGRTGGGGGSTMHTTTGFGPSLMPVPAAGSSSTSRGIPTPGFTATASSGSADTRSLHEGRPSSSASTRAGSFFAPLRSNMMSTGPQRPVTSASHVQTLGGAGEEDGVFGSTATVTAAAAVAATGGDGRRRKFREKLSALSAFTKLTTTAGGSANGSTVPASAIEGGTGSLDVFAAQQHQAGGHQESPPLTAPLTGVFRGKVTAQGNGREEMYLVEDESASSAAEEEGDLYDEDGMGRVVSNP</sequence>
<feature type="region of interest" description="Disordered" evidence="1">
    <location>
        <begin position="2222"/>
        <end position="2282"/>
    </location>
</feature>
<feature type="region of interest" description="Disordered" evidence="1">
    <location>
        <begin position="1170"/>
        <end position="1214"/>
    </location>
</feature>
<feature type="compositionally biased region" description="Basic and acidic residues" evidence="1">
    <location>
        <begin position="2176"/>
        <end position="2186"/>
    </location>
</feature>
<feature type="compositionally biased region" description="Basic and acidic residues" evidence="1">
    <location>
        <begin position="354"/>
        <end position="366"/>
    </location>
</feature>
<feature type="domain" description="FMP27 SW motif-containing RBG unit" evidence="4">
    <location>
        <begin position="1238"/>
        <end position="1340"/>
    </location>
</feature>
<feature type="compositionally biased region" description="Acidic residues" evidence="1">
    <location>
        <begin position="2801"/>
        <end position="2833"/>
    </location>
</feature>
<feature type="compositionally biased region" description="Gly residues" evidence="1">
    <location>
        <begin position="2149"/>
        <end position="2168"/>
    </location>
</feature>
<evidence type="ECO:0000259" key="3">
    <source>
        <dbReference type="SMART" id="SM01214"/>
    </source>
</evidence>
<feature type="transmembrane region" description="Helical" evidence="2">
    <location>
        <begin position="7"/>
        <end position="27"/>
    </location>
</feature>
<evidence type="ECO:0000256" key="1">
    <source>
        <dbReference type="SAM" id="MobiDB-lite"/>
    </source>
</evidence>
<dbReference type="PANTHER" id="PTHR15678">
    <property type="entry name" value="ANTIGEN MLAA-22-RELATED"/>
    <property type="match status" value="1"/>
</dbReference>
<feature type="compositionally biased region" description="Low complexity" evidence="1">
    <location>
        <begin position="2261"/>
        <end position="2274"/>
    </location>
</feature>
<feature type="compositionally biased region" description="Low complexity" evidence="1">
    <location>
        <begin position="2474"/>
        <end position="2491"/>
    </location>
</feature>
<gene>
    <name evidence="6" type="ORF">TD95_002035</name>
</gene>
<dbReference type="SMART" id="SM01216">
    <property type="entry name" value="Fmp27_WPPW"/>
    <property type="match status" value="1"/>
</dbReference>
<evidence type="ECO:0000313" key="6">
    <source>
        <dbReference type="EMBL" id="KKA27439.1"/>
    </source>
</evidence>
<protein>
    <submittedName>
        <fullName evidence="6">Uncharacterized protein</fullName>
    </submittedName>
</protein>
<feature type="region of interest" description="Disordered" evidence="1">
    <location>
        <begin position="2800"/>
        <end position="2833"/>
    </location>
</feature>
<feature type="compositionally biased region" description="Low complexity" evidence="1">
    <location>
        <begin position="175"/>
        <end position="189"/>
    </location>
</feature>
<feature type="compositionally biased region" description="Polar residues" evidence="1">
    <location>
        <begin position="3227"/>
        <end position="3251"/>
    </location>
</feature>
<dbReference type="InterPro" id="IPR019449">
    <property type="entry name" value="FMP27_WPPW_RBG"/>
</dbReference>
<feature type="region of interest" description="Disordered" evidence="1">
    <location>
        <begin position="2027"/>
        <end position="2053"/>
    </location>
</feature>
<proteinExistence type="predicted"/>
<feature type="region of interest" description="Disordered" evidence="1">
    <location>
        <begin position="2143"/>
        <end position="2186"/>
    </location>
</feature>
<feature type="region of interest" description="Disordered" evidence="1">
    <location>
        <begin position="3170"/>
        <end position="3267"/>
    </location>
</feature>
<accession>A0A0F4ZAA7</accession>
<dbReference type="OrthoDB" id="1562405at2759"/>
<dbReference type="EMBL" id="LAEV01001737">
    <property type="protein sequence ID" value="KKA27439.1"/>
    <property type="molecule type" value="Genomic_DNA"/>
</dbReference>
<keyword evidence="2" id="KW-0812">Transmembrane</keyword>
<feature type="compositionally biased region" description="Gly residues" evidence="1">
    <location>
        <begin position="2247"/>
        <end position="2257"/>
    </location>
</feature>
<dbReference type="SMART" id="SM01215">
    <property type="entry name" value="Fmp27_SW"/>
    <property type="match status" value="1"/>
</dbReference>
<feature type="region of interest" description="Disordered" evidence="1">
    <location>
        <begin position="798"/>
        <end position="840"/>
    </location>
</feature>
<evidence type="ECO:0000256" key="2">
    <source>
        <dbReference type="SAM" id="Phobius"/>
    </source>
</evidence>
<dbReference type="Proteomes" id="UP000033483">
    <property type="component" value="Unassembled WGS sequence"/>
</dbReference>
<keyword evidence="2" id="KW-1133">Transmembrane helix</keyword>
<feature type="compositionally biased region" description="Gly residues" evidence="1">
    <location>
        <begin position="2035"/>
        <end position="2047"/>
    </location>
</feature>
<feature type="region of interest" description="Disordered" evidence="1">
    <location>
        <begin position="354"/>
        <end position="375"/>
    </location>
</feature>
<feature type="compositionally biased region" description="Low complexity" evidence="1">
    <location>
        <begin position="2954"/>
        <end position="2971"/>
    </location>
</feature>
<dbReference type="SMART" id="SM01214">
    <property type="entry name" value="Fmp27_GFWDK"/>
    <property type="match status" value="1"/>
</dbReference>
<feature type="region of interest" description="Disordered" evidence="1">
    <location>
        <begin position="2459"/>
        <end position="2496"/>
    </location>
</feature>
<feature type="compositionally biased region" description="Polar residues" evidence="1">
    <location>
        <begin position="2926"/>
        <end position="2938"/>
    </location>
</feature>
<evidence type="ECO:0000313" key="7">
    <source>
        <dbReference type="Proteomes" id="UP000033483"/>
    </source>
</evidence>
<feature type="compositionally biased region" description="Acidic residues" evidence="1">
    <location>
        <begin position="3413"/>
        <end position="3431"/>
    </location>
</feature>
<organism evidence="6 7">
    <name type="scientific">Thielaviopsis punctulata</name>
    <dbReference type="NCBI Taxonomy" id="72032"/>
    <lineage>
        <taxon>Eukaryota</taxon>
        <taxon>Fungi</taxon>
        <taxon>Dikarya</taxon>
        <taxon>Ascomycota</taxon>
        <taxon>Pezizomycotina</taxon>
        <taxon>Sordariomycetes</taxon>
        <taxon>Hypocreomycetidae</taxon>
        <taxon>Microascales</taxon>
        <taxon>Ceratocystidaceae</taxon>
        <taxon>Thielaviopsis</taxon>
    </lineage>
</organism>
<dbReference type="Pfam" id="PF10344">
    <property type="entry name" value="Hobbit"/>
    <property type="match status" value="1"/>
</dbReference>
<feature type="region of interest" description="Disordered" evidence="1">
    <location>
        <begin position="1827"/>
        <end position="1868"/>
    </location>
</feature>
<name>A0A0F4ZAA7_9PEZI</name>
<feature type="region of interest" description="Disordered" evidence="1">
    <location>
        <begin position="3413"/>
        <end position="3440"/>
    </location>
</feature>
<feature type="domain" description="FMP27 WPPW motif-containing RBG unit" evidence="5">
    <location>
        <begin position="1767"/>
        <end position="2415"/>
    </location>
</feature>
<dbReference type="InterPro" id="IPR019415">
    <property type="entry name" value="FMP27_SW_RBG"/>
</dbReference>
<feature type="compositionally biased region" description="Low complexity" evidence="1">
    <location>
        <begin position="934"/>
        <end position="944"/>
    </location>
</feature>
<comment type="caution">
    <text evidence="6">The sequence shown here is derived from an EMBL/GenBank/DDBJ whole genome shotgun (WGS) entry which is preliminary data.</text>
</comment>
<feature type="compositionally biased region" description="Low complexity" evidence="1">
    <location>
        <begin position="103"/>
        <end position="118"/>
    </location>
</feature>
<feature type="compositionally biased region" description="Low complexity" evidence="1">
    <location>
        <begin position="143"/>
        <end position="156"/>
    </location>
</feature>
<dbReference type="PANTHER" id="PTHR15678:SF6">
    <property type="entry name" value="BRIDGE-LIKE LIPID TRANSFER PROTEIN FAMILY MEMBER 2"/>
    <property type="match status" value="1"/>
</dbReference>
<evidence type="ECO:0000259" key="5">
    <source>
        <dbReference type="SMART" id="SM01216"/>
    </source>
</evidence>